<dbReference type="Proteomes" id="UP000230778">
    <property type="component" value="Unassembled WGS sequence"/>
</dbReference>
<dbReference type="InterPro" id="IPR034457">
    <property type="entry name" value="Organic_radical-activating"/>
</dbReference>
<comment type="caution">
    <text evidence="8">The sequence shown here is derived from an EMBL/GenBank/DDBJ whole genome shotgun (WGS) entry which is preliminary data.</text>
</comment>
<organism evidence="8 9">
    <name type="scientific">Candidatus Nealsonbacteria bacterium CG18_big_fil_WC_8_21_14_2_50_37_10</name>
    <dbReference type="NCBI Taxonomy" id="1974717"/>
    <lineage>
        <taxon>Bacteria</taxon>
        <taxon>Candidatus Nealsoniibacteriota</taxon>
    </lineage>
</organism>
<evidence type="ECO:0000256" key="3">
    <source>
        <dbReference type="ARBA" id="ARBA00022691"/>
    </source>
</evidence>
<name>A0A2H0FNF4_9BACT</name>
<dbReference type="Gene3D" id="3.20.20.70">
    <property type="entry name" value="Aldolase class I"/>
    <property type="match status" value="1"/>
</dbReference>
<dbReference type="InterPro" id="IPR007197">
    <property type="entry name" value="rSAM"/>
</dbReference>
<keyword evidence="3" id="KW-0949">S-adenosyl-L-methionine</keyword>
<keyword evidence="6" id="KW-0411">Iron-sulfur</keyword>
<dbReference type="AlphaFoldDB" id="A0A2H0FNF4"/>
<dbReference type="EMBL" id="PCUC01000019">
    <property type="protein sequence ID" value="PIQ07430.1"/>
    <property type="molecule type" value="Genomic_DNA"/>
</dbReference>
<reference evidence="8 9" key="1">
    <citation type="submission" date="2017-09" db="EMBL/GenBank/DDBJ databases">
        <title>Depth-based differentiation of microbial function through sediment-hosted aquifers and enrichment of novel symbionts in the deep terrestrial subsurface.</title>
        <authorList>
            <person name="Probst A.J."/>
            <person name="Ladd B."/>
            <person name="Jarett J.K."/>
            <person name="Geller-Mcgrath D.E."/>
            <person name="Sieber C.M."/>
            <person name="Emerson J.B."/>
            <person name="Anantharaman K."/>
            <person name="Thomas B.C."/>
            <person name="Malmstrom R."/>
            <person name="Stieglmeier M."/>
            <person name="Klingl A."/>
            <person name="Woyke T."/>
            <person name="Ryan C.M."/>
            <person name="Banfield J.F."/>
        </authorList>
    </citation>
    <scope>NUCLEOTIDE SEQUENCE [LARGE SCALE GENOMIC DNA]</scope>
    <source>
        <strain evidence="8">CG18_big_fil_WC_8_21_14_2_50_37_10</strain>
    </source>
</reference>
<evidence type="ECO:0000256" key="4">
    <source>
        <dbReference type="ARBA" id="ARBA00022723"/>
    </source>
</evidence>
<dbReference type="NCBIfam" id="TIGR02495">
    <property type="entry name" value="NrdG2"/>
    <property type="match status" value="1"/>
</dbReference>
<keyword evidence="2" id="KW-0004">4Fe-4S</keyword>
<evidence type="ECO:0000259" key="7">
    <source>
        <dbReference type="PROSITE" id="PS51918"/>
    </source>
</evidence>
<dbReference type="InterPro" id="IPR012840">
    <property type="entry name" value="NrdG2"/>
</dbReference>
<gene>
    <name evidence="8" type="ORF">COW72_00365</name>
</gene>
<accession>A0A2H0FNF4</accession>
<evidence type="ECO:0000256" key="6">
    <source>
        <dbReference type="ARBA" id="ARBA00023014"/>
    </source>
</evidence>
<dbReference type="GO" id="GO:0003824">
    <property type="term" value="F:catalytic activity"/>
    <property type="evidence" value="ECO:0007669"/>
    <property type="project" value="InterPro"/>
</dbReference>
<comment type="cofactor">
    <cofactor evidence="1">
        <name>[4Fe-4S] cluster</name>
        <dbReference type="ChEBI" id="CHEBI:49883"/>
    </cofactor>
</comment>
<keyword evidence="5" id="KW-0408">Iron</keyword>
<sequence>MSKGLIPLIKKIKKMGFSVKLDTNGSDPKMLKKLIDEKLVDYVAMDIKAPMEKYKKIFGKRVKIDDIEKSIKILKEGRVDYEFRTTVVPTVLNKEDILKIVRWIGPAKRYFLQNFRPEKTIDPKFEKIKPYPQEYLLEIQKAISPFFEVCQVR</sequence>
<keyword evidence="4" id="KW-0479">Metal-binding</keyword>
<feature type="domain" description="Radical SAM core" evidence="7">
    <location>
        <begin position="1"/>
        <end position="146"/>
    </location>
</feature>
<protein>
    <submittedName>
        <fullName evidence="8">Anaerobic ribonucleoside-triphosphate reductase activating protein</fullName>
    </submittedName>
</protein>
<dbReference type="SUPFAM" id="SSF102114">
    <property type="entry name" value="Radical SAM enzymes"/>
    <property type="match status" value="1"/>
</dbReference>
<dbReference type="InterPro" id="IPR058240">
    <property type="entry name" value="rSAM_sf"/>
</dbReference>
<evidence type="ECO:0000256" key="5">
    <source>
        <dbReference type="ARBA" id="ARBA00023004"/>
    </source>
</evidence>
<dbReference type="PANTHER" id="PTHR30352:SF5">
    <property type="entry name" value="PYRUVATE FORMATE-LYASE 1-ACTIVATING ENZYME"/>
    <property type="match status" value="1"/>
</dbReference>
<evidence type="ECO:0000313" key="9">
    <source>
        <dbReference type="Proteomes" id="UP000230778"/>
    </source>
</evidence>
<dbReference type="GO" id="GO:0046872">
    <property type="term" value="F:metal ion binding"/>
    <property type="evidence" value="ECO:0007669"/>
    <property type="project" value="UniProtKB-KW"/>
</dbReference>
<dbReference type="PANTHER" id="PTHR30352">
    <property type="entry name" value="PYRUVATE FORMATE-LYASE-ACTIVATING ENZYME"/>
    <property type="match status" value="1"/>
</dbReference>
<proteinExistence type="predicted"/>
<dbReference type="PROSITE" id="PS51918">
    <property type="entry name" value="RADICAL_SAM"/>
    <property type="match status" value="1"/>
</dbReference>
<evidence type="ECO:0000256" key="2">
    <source>
        <dbReference type="ARBA" id="ARBA00022485"/>
    </source>
</evidence>
<evidence type="ECO:0000313" key="8">
    <source>
        <dbReference type="EMBL" id="PIQ07430.1"/>
    </source>
</evidence>
<evidence type="ECO:0000256" key="1">
    <source>
        <dbReference type="ARBA" id="ARBA00001966"/>
    </source>
</evidence>
<dbReference type="InterPro" id="IPR013785">
    <property type="entry name" value="Aldolase_TIM"/>
</dbReference>
<dbReference type="Pfam" id="PF04055">
    <property type="entry name" value="Radical_SAM"/>
    <property type="match status" value="1"/>
</dbReference>
<dbReference type="GO" id="GO:0051539">
    <property type="term" value="F:4 iron, 4 sulfur cluster binding"/>
    <property type="evidence" value="ECO:0007669"/>
    <property type="project" value="UniProtKB-KW"/>
</dbReference>